<reference evidence="7 8" key="1">
    <citation type="submission" date="2024-03" db="EMBL/GenBank/DDBJ databases">
        <title>Community enrichment and isolation of bacterial strains for fucoidan degradation.</title>
        <authorList>
            <person name="Sichert A."/>
        </authorList>
    </citation>
    <scope>NUCLEOTIDE SEQUENCE [LARGE SCALE GENOMIC DNA]</scope>
    <source>
        <strain evidence="7 8">AS12</strain>
    </source>
</reference>
<dbReference type="SUPFAM" id="SSF48173">
    <property type="entry name" value="Cryptochrome/photolyase FAD-binding domain"/>
    <property type="match status" value="1"/>
</dbReference>
<evidence type="ECO:0000313" key="8">
    <source>
        <dbReference type="Proteomes" id="UP001461163"/>
    </source>
</evidence>
<dbReference type="InterPro" id="IPR036134">
    <property type="entry name" value="Crypto/Photolyase_FAD-like_sf"/>
</dbReference>
<dbReference type="Gene3D" id="3.40.50.620">
    <property type="entry name" value="HUPs"/>
    <property type="match status" value="1"/>
</dbReference>
<dbReference type="InterPro" id="IPR002081">
    <property type="entry name" value="Cryptochrome/DNA_photolyase_1"/>
</dbReference>
<keyword evidence="7" id="KW-0456">Lyase</keyword>
<evidence type="ECO:0000313" key="7">
    <source>
        <dbReference type="EMBL" id="MEM5497315.1"/>
    </source>
</evidence>
<sequence length="481" mass="55761">MSALVWLRTDLRSKWNSAIDYAVVNHDSVTAVYFITKEQWDTYNLSSCKVALIYQRLANLQKELAERNIELQIIEGSLYQALPERLKDICTTNGVTHVYCNAEYEWDERQRDLAVKNILKEINIPLAMFHDTCLVKPTEIMNLKNEPYKVFTPYFKRWLDKTLQQLPGVPDNHKASDTGLRKSANDSIPIDSLLKTDEMEISEQFSTNWPTTAAQITKKMNAFIIEFAPAYPKNRDIPSVEGTSKVSPYLSIGALSPAQCVFHVLQEYGDDALSPDHGAYTWVKEIAWRDFYRYVMYHFPHVSRGLPFQKYYQHFKWESNQHHFDAWKAGKTGYPIVDAAMNALRETGWMHNRLRMIVASFYCKHLLLPWQWAEDYFMSQLIDGDYASNNGGWQWSASVGTDAAPYFRIFNPTTQSERFDPKGEFIKTWLPQLEHLSAKQIHEPSKHCDVQRIGYVLPIVEHKASVMRTKEQFKGFLAALK</sequence>
<keyword evidence="4 5" id="KW-0274">FAD</keyword>
<dbReference type="EC" id="4.1.99.3" evidence="7"/>
<dbReference type="EMBL" id="JBBMQS010000004">
    <property type="protein sequence ID" value="MEM5497315.1"/>
    <property type="molecule type" value="Genomic_DNA"/>
</dbReference>
<evidence type="ECO:0000259" key="6">
    <source>
        <dbReference type="PROSITE" id="PS51645"/>
    </source>
</evidence>
<evidence type="ECO:0000256" key="3">
    <source>
        <dbReference type="ARBA" id="ARBA00022630"/>
    </source>
</evidence>
<dbReference type="PANTHER" id="PTHR11455:SF9">
    <property type="entry name" value="CRYPTOCHROME CIRCADIAN CLOCK 5 ISOFORM X1"/>
    <property type="match status" value="1"/>
</dbReference>
<protein>
    <submittedName>
        <fullName evidence="7">Deoxyribodipyrimidine photo-lyase</fullName>
        <ecNumber evidence="7">4.1.99.3</ecNumber>
    </submittedName>
</protein>
<name>A0ABU9SUN7_9ALTE</name>
<comment type="cofactor">
    <cofactor evidence="2">
        <name>FAD</name>
        <dbReference type="ChEBI" id="CHEBI:57692"/>
    </cofactor>
</comment>
<dbReference type="PRINTS" id="PR00147">
    <property type="entry name" value="DNAPHOTLYASE"/>
</dbReference>
<evidence type="ECO:0000256" key="1">
    <source>
        <dbReference type="ARBA" id="ARBA00001932"/>
    </source>
</evidence>
<dbReference type="InterPro" id="IPR014729">
    <property type="entry name" value="Rossmann-like_a/b/a_fold"/>
</dbReference>
<keyword evidence="3 5" id="KW-0285">Flavoprotein</keyword>
<dbReference type="PROSITE" id="PS51645">
    <property type="entry name" value="PHR_CRY_ALPHA_BETA"/>
    <property type="match status" value="1"/>
</dbReference>
<comment type="similarity">
    <text evidence="5">Belongs to the DNA photolyase family.</text>
</comment>
<feature type="domain" description="Photolyase/cryptochrome alpha/beta" evidence="6">
    <location>
        <begin position="1"/>
        <end position="134"/>
    </location>
</feature>
<organism evidence="7 8">
    <name type="scientific">Paraglaciecola mesophila</name>
    <dbReference type="NCBI Taxonomy" id="197222"/>
    <lineage>
        <taxon>Bacteria</taxon>
        <taxon>Pseudomonadati</taxon>
        <taxon>Pseudomonadota</taxon>
        <taxon>Gammaproteobacteria</taxon>
        <taxon>Alteromonadales</taxon>
        <taxon>Alteromonadaceae</taxon>
        <taxon>Paraglaciecola</taxon>
    </lineage>
</organism>
<evidence type="ECO:0000256" key="4">
    <source>
        <dbReference type="ARBA" id="ARBA00022827"/>
    </source>
</evidence>
<comment type="caution">
    <text evidence="7">The sequence shown here is derived from an EMBL/GenBank/DDBJ whole genome shotgun (WGS) entry which is preliminary data.</text>
</comment>
<evidence type="ECO:0000256" key="5">
    <source>
        <dbReference type="RuleBase" id="RU004182"/>
    </source>
</evidence>
<comment type="cofactor">
    <cofactor evidence="1">
        <name>(6R)-5,10-methylene-5,6,7,8-tetrahydrofolate</name>
        <dbReference type="ChEBI" id="CHEBI:15636"/>
    </cofactor>
</comment>
<dbReference type="Pfam" id="PF03441">
    <property type="entry name" value="FAD_binding_7"/>
    <property type="match status" value="1"/>
</dbReference>
<dbReference type="SUPFAM" id="SSF52425">
    <property type="entry name" value="Cryptochrome/photolyase, N-terminal domain"/>
    <property type="match status" value="1"/>
</dbReference>
<accession>A0ABU9SUN7</accession>
<dbReference type="InterPro" id="IPR036155">
    <property type="entry name" value="Crypto/Photolyase_N_sf"/>
</dbReference>
<dbReference type="Proteomes" id="UP001461163">
    <property type="component" value="Unassembled WGS sequence"/>
</dbReference>
<dbReference type="RefSeq" id="WP_342881385.1">
    <property type="nucleotide sequence ID" value="NZ_JBBMQS010000004.1"/>
</dbReference>
<dbReference type="Gene3D" id="1.25.40.80">
    <property type="match status" value="1"/>
</dbReference>
<keyword evidence="5" id="KW-0157">Chromophore</keyword>
<gene>
    <name evidence="7" type="ORF">WNY77_07935</name>
</gene>
<keyword evidence="8" id="KW-1185">Reference proteome</keyword>
<dbReference type="Gene3D" id="1.10.579.10">
    <property type="entry name" value="DNA Cyclobutane Dipyrimidine Photolyase, subunit A, domain 3"/>
    <property type="match status" value="1"/>
</dbReference>
<proteinExistence type="inferred from homology"/>
<dbReference type="InterPro" id="IPR005101">
    <property type="entry name" value="Cryptochr/Photolyase_FAD-bd"/>
</dbReference>
<evidence type="ECO:0000256" key="2">
    <source>
        <dbReference type="ARBA" id="ARBA00001974"/>
    </source>
</evidence>
<dbReference type="InterPro" id="IPR006050">
    <property type="entry name" value="DNA_photolyase_N"/>
</dbReference>
<dbReference type="GO" id="GO:0003904">
    <property type="term" value="F:deoxyribodipyrimidine photo-lyase activity"/>
    <property type="evidence" value="ECO:0007669"/>
    <property type="project" value="UniProtKB-EC"/>
</dbReference>
<dbReference type="Pfam" id="PF00875">
    <property type="entry name" value="DNA_photolyase"/>
    <property type="match status" value="1"/>
</dbReference>
<dbReference type="PANTHER" id="PTHR11455">
    <property type="entry name" value="CRYPTOCHROME"/>
    <property type="match status" value="1"/>
</dbReference>